<evidence type="ECO:0000313" key="2">
    <source>
        <dbReference type="EMBL" id="AIY65376.1"/>
    </source>
</evidence>
<reference evidence="2 3" key="1">
    <citation type="submission" date="2014-11" db="EMBL/GenBank/DDBJ databases">
        <title>Complete Genome Sequence of Pseudoalteromonas sp. Strain OCN003 Isolated from Kaneohe Bay, Oahu, Hawaii.</title>
        <authorList>
            <person name="Beurmann S."/>
            <person name="Videau P."/>
            <person name="Ushijima B."/>
            <person name="Smith A.M."/>
            <person name="Aeby G.S."/>
            <person name="Callahan S.M."/>
            <person name="Belcaid M."/>
        </authorList>
    </citation>
    <scope>NUCLEOTIDE SEQUENCE [LARGE SCALE GENOMIC DNA]</scope>
    <source>
        <strain evidence="2 3">OCN003</strain>
    </source>
</reference>
<dbReference type="EMBL" id="CP009888">
    <property type="protein sequence ID" value="AIY65376.1"/>
    <property type="molecule type" value="Genomic_DNA"/>
</dbReference>
<protein>
    <submittedName>
        <fullName evidence="2">Uncharacterized protein</fullName>
    </submittedName>
</protein>
<dbReference type="Proteomes" id="UP000030341">
    <property type="component" value="Chromosome 1"/>
</dbReference>
<proteinExistence type="predicted"/>
<keyword evidence="1" id="KW-0812">Transmembrane</keyword>
<name>A0A0A7EH38_9GAMM</name>
<dbReference type="KEGG" id="pseo:OM33_09595"/>
<dbReference type="HOGENOM" id="CLU_2424710_0_0_6"/>
<gene>
    <name evidence="2" type="ORF">OM33_09595</name>
</gene>
<feature type="transmembrane region" description="Helical" evidence="1">
    <location>
        <begin position="25"/>
        <end position="48"/>
    </location>
</feature>
<keyword evidence="3" id="KW-1185">Reference proteome</keyword>
<keyword evidence="1" id="KW-0472">Membrane</keyword>
<dbReference type="RefSeq" id="WP_038641200.1">
    <property type="nucleotide sequence ID" value="NZ_CP009888.1"/>
</dbReference>
<dbReference type="eggNOG" id="ENOG5033MNP">
    <property type="taxonomic scope" value="Bacteria"/>
</dbReference>
<dbReference type="OrthoDB" id="7068649at2"/>
<evidence type="ECO:0000256" key="1">
    <source>
        <dbReference type="SAM" id="Phobius"/>
    </source>
</evidence>
<keyword evidence="1" id="KW-1133">Transmembrane helix</keyword>
<evidence type="ECO:0000313" key="3">
    <source>
        <dbReference type="Proteomes" id="UP000030341"/>
    </source>
</evidence>
<organism evidence="2 3">
    <name type="scientific">Pseudoalteromonas piratica</name>
    <dbReference type="NCBI Taxonomy" id="1348114"/>
    <lineage>
        <taxon>Bacteria</taxon>
        <taxon>Pseudomonadati</taxon>
        <taxon>Pseudomonadota</taxon>
        <taxon>Gammaproteobacteria</taxon>
        <taxon>Alteromonadales</taxon>
        <taxon>Pseudoalteromonadaceae</taxon>
        <taxon>Pseudoalteromonas</taxon>
    </lineage>
</organism>
<dbReference type="AlphaFoldDB" id="A0A0A7EH38"/>
<accession>A0A0A7EH38</accession>
<sequence length="91" mass="9240">MRTWIIILVGLVASGYFTDVYSDSTMQAIVCPIIFTLLIMISILKATINPSFTNSNRSSSDSSGFLGGGGFISGSGGSNGSSDCSGGGGDC</sequence>